<dbReference type="Pfam" id="PF08863">
    <property type="entry name" value="YolD"/>
    <property type="match status" value="1"/>
</dbReference>
<gene>
    <name evidence="1" type="ORF">FQP34_20940</name>
</gene>
<dbReference type="Proteomes" id="UP000317770">
    <property type="component" value="Unassembled WGS sequence"/>
</dbReference>
<sequence length="112" mass="13394">MMTIRDKGYIKWTSLMLPEHIKMLRHYFRAEYYDEPEPVLDEQYLEEMNDLIAASMEFTSLISFTLFQNNRLRTVEGLVHYVDQMNGHLRVIDVDERIHRIPFSTIKGAKKI</sequence>
<dbReference type="EMBL" id="VNKI01000011">
    <property type="protein sequence ID" value="TVX77621.1"/>
    <property type="molecule type" value="Genomic_DNA"/>
</dbReference>
<comment type="caution">
    <text evidence="1">The sequence shown here is derived from an EMBL/GenBank/DDBJ whole genome shotgun (WGS) entry which is preliminary data.</text>
</comment>
<proteinExistence type="predicted"/>
<reference evidence="1 2" key="1">
    <citation type="submission" date="2019-07" db="EMBL/GenBank/DDBJ databases">
        <title>Genome assembly of Bacillus simplex strain GGC-P6A.</title>
        <authorList>
            <person name="Jennings M.E."/>
            <person name="Barton H.A."/>
        </authorList>
    </citation>
    <scope>NUCLEOTIDE SEQUENCE [LARGE SCALE GENOMIC DNA]</scope>
    <source>
        <strain evidence="1 2">GGC-P6A</strain>
    </source>
</reference>
<accession>A0A8B5XSE8</accession>
<dbReference type="InterPro" id="IPR014962">
    <property type="entry name" value="YolD"/>
</dbReference>
<name>A0A8B5XSE8_9BACI</name>
<evidence type="ECO:0000313" key="1">
    <source>
        <dbReference type="EMBL" id="TVX77621.1"/>
    </source>
</evidence>
<evidence type="ECO:0000313" key="2">
    <source>
        <dbReference type="Proteomes" id="UP000317770"/>
    </source>
</evidence>
<protein>
    <submittedName>
        <fullName evidence="1">YolD-like family protein</fullName>
    </submittedName>
</protein>
<organism evidence="1 2">
    <name type="scientific">Peribacillus simplex</name>
    <dbReference type="NCBI Taxonomy" id="1478"/>
    <lineage>
        <taxon>Bacteria</taxon>
        <taxon>Bacillati</taxon>
        <taxon>Bacillota</taxon>
        <taxon>Bacilli</taxon>
        <taxon>Bacillales</taxon>
        <taxon>Bacillaceae</taxon>
        <taxon>Peribacillus</taxon>
    </lineage>
</organism>
<dbReference type="AlphaFoldDB" id="A0A8B5XSE8"/>
<dbReference type="RefSeq" id="WP_144480155.1">
    <property type="nucleotide sequence ID" value="NZ_VNKI01000011.1"/>
</dbReference>
<dbReference type="PANTHER" id="PTHR40051">
    <property type="entry name" value="IG HYPOTHETICAL 15966"/>
    <property type="match status" value="1"/>
</dbReference>
<dbReference type="PANTHER" id="PTHR40051:SF1">
    <property type="entry name" value="YOLD-LIKE FAMILY PROTEIN"/>
    <property type="match status" value="1"/>
</dbReference>